<protein>
    <submittedName>
        <fullName evidence="1">Uncharacterized protein</fullName>
    </submittedName>
</protein>
<accession>A0A2N0P0J6</accession>
<reference evidence="1 2" key="1">
    <citation type="submission" date="2016-04" db="EMBL/GenBank/DDBJ databases">
        <title>Genome analyses suggest a sexual origin of heterokaryosis in a supposedly ancient asexual fungus.</title>
        <authorList>
            <person name="Ropars J."/>
            <person name="Sedzielewska K."/>
            <person name="Noel J."/>
            <person name="Charron P."/>
            <person name="Farinelli L."/>
            <person name="Marton T."/>
            <person name="Kruger M."/>
            <person name="Pelin A."/>
            <person name="Brachmann A."/>
            <person name="Corradi N."/>
        </authorList>
    </citation>
    <scope>NUCLEOTIDE SEQUENCE [LARGE SCALE GENOMIC DNA]</scope>
    <source>
        <strain evidence="1 2">A5</strain>
    </source>
</reference>
<sequence>MKFFNMTLENNLFFLLLRGRLKLLQDLEVGLTVIEYGKLLQKFIIAEMGFEKLIKRIGIFIVFLVVQTLCDTI</sequence>
<dbReference type="EMBL" id="LLXJ01001892">
    <property type="protein sequence ID" value="PKC00355.1"/>
    <property type="molecule type" value="Genomic_DNA"/>
</dbReference>
<gene>
    <name evidence="1" type="ORF">RhiirA5_505226</name>
</gene>
<dbReference type="Proteomes" id="UP000232722">
    <property type="component" value="Unassembled WGS sequence"/>
</dbReference>
<reference evidence="1 2" key="2">
    <citation type="submission" date="2017-09" db="EMBL/GenBank/DDBJ databases">
        <title>Extensive intraspecific genome diversity in a model arbuscular mycorrhizal fungus.</title>
        <authorList>
            <person name="Chen E.C."/>
            <person name="Morin E."/>
            <person name="Beaudet D."/>
            <person name="Noel J."/>
            <person name="Ndikumana S."/>
            <person name="Charron P."/>
            <person name="St-Onge C."/>
            <person name="Giorgi J."/>
            <person name="Grigoriev I.V."/>
            <person name="Roux C."/>
            <person name="Martin F.M."/>
            <person name="Corradi N."/>
        </authorList>
    </citation>
    <scope>NUCLEOTIDE SEQUENCE [LARGE SCALE GENOMIC DNA]</scope>
    <source>
        <strain evidence="1 2">A5</strain>
    </source>
</reference>
<dbReference type="AlphaFoldDB" id="A0A2N0P0J6"/>
<evidence type="ECO:0000313" key="2">
    <source>
        <dbReference type="Proteomes" id="UP000232722"/>
    </source>
</evidence>
<organism evidence="1 2">
    <name type="scientific">Rhizophagus irregularis</name>
    <dbReference type="NCBI Taxonomy" id="588596"/>
    <lineage>
        <taxon>Eukaryota</taxon>
        <taxon>Fungi</taxon>
        <taxon>Fungi incertae sedis</taxon>
        <taxon>Mucoromycota</taxon>
        <taxon>Glomeromycotina</taxon>
        <taxon>Glomeromycetes</taxon>
        <taxon>Glomerales</taxon>
        <taxon>Glomeraceae</taxon>
        <taxon>Rhizophagus</taxon>
    </lineage>
</organism>
<evidence type="ECO:0000313" key="1">
    <source>
        <dbReference type="EMBL" id="PKC00355.1"/>
    </source>
</evidence>
<comment type="caution">
    <text evidence="1">The sequence shown here is derived from an EMBL/GenBank/DDBJ whole genome shotgun (WGS) entry which is preliminary data.</text>
</comment>
<proteinExistence type="predicted"/>
<name>A0A2N0P0J6_9GLOM</name>